<evidence type="ECO:0000313" key="2">
    <source>
        <dbReference type="Proteomes" id="UP000199120"/>
    </source>
</evidence>
<dbReference type="SUPFAM" id="SSF53955">
    <property type="entry name" value="Lysozyme-like"/>
    <property type="match status" value="1"/>
</dbReference>
<dbReference type="EMBL" id="FOAJ01000010">
    <property type="protein sequence ID" value="SEL62231.1"/>
    <property type="molecule type" value="Genomic_DNA"/>
</dbReference>
<evidence type="ECO:0000313" key="1">
    <source>
        <dbReference type="EMBL" id="SEL62231.1"/>
    </source>
</evidence>
<dbReference type="Proteomes" id="UP000199120">
    <property type="component" value="Unassembled WGS sequence"/>
</dbReference>
<dbReference type="AlphaFoldDB" id="A0A1H7RPR7"/>
<name>A0A1H7RPR7_9BURK</name>
<keyword evidence="2" id="KW-1185">Reference proteome</keyword>
<proteinExistence type="predicted"/>
<sequence>MRKNGINRSILGRESMELTRFAYFIFLSHVIPETGRLSLVKEIGGEQKSYSPYYGRGLIQLTHLENYEPYGNFRKFHSGVVPEKFHALGWDPDVLIAKDNSGAQNTDNCVDSACFYVVKRSGMLSHVDAGVTQDDAIKASKDVNGYVAIENLNGLEVRLQSVVYLRNILTDEIFKSEQVAITFDWRGNSTKEPVLNAQGVPVMEGHPPHQHPKKKFYKTTHTINASIERQTP</sequence>
<gene>
    <name evidence="1" type="ORF">SAMN05192542_110129</name>
</gene>
<protein>
    <recommendedName>
        <fullName evidence="3">Chitinase</fullName>
    </recommendedName>
</protein>
<reference evidence="2" key="1">
    <citation type="submission" date="2016-10" db="EMBL/GenBank/DDBJ databases">
        <authorList>
            <person name="Varghese N."/>
            <person name="Submissions S."/>
        </authorList>
    </citation>
    <scope>NUCLEOTIDE SEQUENCE [LARGE SCALE GENOMIC DNA]</scope>
    <source>
        <strain evidence="2">LMG 26416</strain>
    </source>
</reference>
<dbReference type="Gene3D" id="1.10.530.10">
    <property type="match status" value="1"/>
</dbReference>
<evidence type="ECO:0008006" key="3">
    <source>
        <dbReference type="Google" id="ProtNLM"/>
    </source>
</evidence>
<dbReference type="InterPro" id="IPR023346">
    <property type="entry name" value="Lysozyme-like_dom_sf"/>
</dbReference>
<accession>A0A1H7RPR7</accession>
<organism evidence="1 2">
    <name type="scientific">Paraburkholderia caballeronis</name>
    <dbReference type="NCBI Taxonomy" id="416943"/>
    <lineage>
        <taxon>Bacteria</taxon>
        <taxon>Pseudomonadati</taxon>
        <taxon>Pseudomonadota</taxon>
        <taxon>Betaproteobacteria</taxon>
        <taxon>Burkholderiales</taxon>
        <taxon>Burkholderiaceae</taxon>
        <taxon>Paraburkholderia</taxon>
    </lineage>
</organism>